<dbReference type="OrthoDB" id="3200438at2759"/>
<name>A0A8H5BW80_9AGAR</name>
<evidence type="ECO:0000313" key="3">
    <source>
        <dbReference type="Proteomes" id="UP000567179"/>
    </source>
</evidence>
<feature type="region of interest" description="Disordered" evidence="1">
    <location>
        <begin position="1"/>
        <end position="74"/>
    </location>
</feature>
<evidence type="ECO:0000256" key="1">
    <source>
        <dbReference type="SAM" id="MobiDB-lite"/>
    </source>
</evidence>
<dbReference type="AlphaFoldDB" id="A0A8H5BW80"/>
<evidence type="ECO:0000313" key="2">
    <source>
        <dbReference type="EMBL" id="KAF5330725.1"/>
    </source>
</evidence>
<comment type="caution">
    <text evidence="2">The sequence shown here is derived from an EMBL/GenBank/DDBJ whole genome shotgun (WGS) entry which is preliminary data.</text>
</comment>
<feature type="region of interest" description="Disordered" evidence="1">
    <location>
        <begin position="139"/>
        <end position="161"/>
    </location>
</feature>
<sequence length="270" mass="29627">MFRQTMMETTSAYHSFPPSFQRPCQTVMNTGKRGRDSETEDNDSIDGRPLKRPFLAIGGSGSSRNSVNSSRQGSEDWVHAAGGLSIDSPLYTPSTIEGVSPFTGDVVSGNGSMGEDVDMLVESEETSVTATRPSLQMTFNSQQGEPMPPFTAPHDEKTPRRHNYGTRYAERTHSSTLPDIDITPATPVNSVPYGHRYFGSEQQFQEATHAGPLAVPPVQQELSDAMPMAFSPPPTHAETVHGSKRRIAFGLRANCEKCRLRIPGHFVHYD</sequence>
<feature type="compositionally biased region" description="Polar residues" evidence="1">
    <location>
        <begin position="1"/>
        <end position="13"/>
    </location>
</feature>
<proteinExistence type="predicted"/>
<organism evidence="2 3">
    <name type="scientific">Psilocybe cf. subviscida</name>
    <dbReference type="NCBI Taxonomy" id="2480587"/>
    <lineage>
        <taxon>Eukaryota</taxon>
        <taxon>Fungi</taxon>
        <taxon>Dikarya</taxon>
        <taxon>Basidiomycota</taxon>
        <taxon>Agaricomycotina</taxon>
        <taxon>Agaricomycetes</taxon>
        <taxon>Agaricomycetidae</taxon>
        <taxon>Agaricales</taxon>
        <taxon>Agaricineae</taxon>
        <taxon>Strophariaceae</taxon>
        <taxon>Psilocybe</taxon>
    </lineage>
</organism>
<protein>
    <submittedName>
        <fullName evidence="2">Uncharacterized protein</fullName>
    </submittedName>
</protein>
<reference evidence="2 3" key="1">
    <citation type="journal article" date="2020" name="ISME J.">
        <title>Uncovering the hidden diversity of litter-decomposition mechanisms in mushroom-forming fungi.</title>
        <authorList>
            <person name="Floudas D."/>
            <person name="Bentzer J."/>
            <person name="Ahren D."/>
            <person name="Johansson T."/>
            <person name="Persson P."/>
            <person name="Tunlid A."/>
        </authorList>
    </citation>
    <scope>NUCLEOTIDE SEQUENCE [LARGE SCALE GENOMIC DNA]</scope>
    <source>
        <strain evidence="2 3">CBS 101986</strain>
    </source>
</reference>
<gene>
    <name evidence="2" type="ORF">D9619_005577</name>
</gene>
<dbReference type="EMBL" id="JAACJJ010000001">
    <property type="protein sequence ID" value="KAF5330725.1"/>
    <property type="molecule type" value="Genomic_DNA"/>
</dbReference>
<feature type="compositionally biased region" description="Low complexity" evidence="1">
    <location>
        <begin position="62"/>
        <end position="72"/>
    </location>
</feature>
<keyword evidence="3" id="KW-1185">Reference proteome</keyword>
<accession>A0A8H5BW80</accession>
<dbReference type="Proteomes" id="UP000567179">
    <property type="component" value="Unassembled WGS sequence"/>
</dbReference>